<dbReference type="GO" id="GO:0005524">
    <property type="term" value="F:ATP binding"/>
    <property type="evidence" value="ECO:0007669"/>
    <property type="project" value="UniProtKB-KW"/>
</dbReference>
<dbReference type="EC" id="2.7.4.6" evidence="3"/>
<evidence type="ECO:0000256" key="10">
    <source>
        <dbReference type="ARBA" id="ARBA00023080"/>
    </source>
</evidence>
<dbReference type="EMBL" id="AMFJ01036016">
    <property type="protein sequence ID" value="EKD25643.1"/>
    <property type="molecule type" value="Genomic_DNA"/>
</dbReference>
<keyword evidence="6" id="KW-0547">Nucleotide-binding</keyword>
<dbReference type="PROSITE" id="PS51374">
    <property type="entry name" value="NDPK_LIKE"/>
    <property type="match status" value="1"/>
</dbReference>
<reference evidence="14" key="1">
    <citation type="journal article" date="2012" name="Science">
        <title>Fermentation, hydrogen, and sulfur metabolism in multiple uncultivated bacterial phyla.</title>
        <authorList>
            <person name="Wrighton K.C."/>
            <person name="Thomas B.C."/>
            <person name="Sharon I."/>
            <person name="Miller C.S."/>
            <person name="Castelle C.J."/>
            <person name="VerBerkmoes N.C."/>
            <person name="Wilkins M.J."/>
            <person name="Hettich R.L."/>
            <person name="Lipton M.S."/>
            <person name="Williams K.H."/>
            <person name="Long P.E."/>
            <person name="Banfield J.F."/>
        </authorList>
    </citation>
    <scope>NUCLEOTIDE SEQUENCE [LARGE SCALE GENOMIC DNA]</scope>
</reference>
<dbReference type="GO" id="GO:0004550">
    <property type="term" value="F:nucleoside diphosphate kinase activity"/>
    <property type="evidence" value="ECO:0007669"/>
    <property type="project" value="UniProtKB-EC"/>
</dbReference>
<dbReference type="SUPFAM" id="SSF54919">
    <property type="entry name" value="Nucleoside diphosphate kinase, NDK"/>
    <property type="match status" value="1"/>
</dbReference>
<keyword evidence="9" id="KW-0460">Magnesium</keyword>
<evidence type="ECO:0000256" key="3">
    <source>
        <dbReference type="ARBA" id="ARBA00012966"/>
    </source>
</evidence>
<evidence type="ECO:0000256" key="1">
    <source>
        <dbReference type="ARBA" id="ARBA00001946"/>
    </source>
</evidence>
<comment type="caution">
    <text evidence="11">Lacks conserved residue(s) required for the propagation of feature annotation.</text>
</comment>
<dbReference type="AlphaFoldDB" id="K1XZC2"/>
<comment type="caution">
    <text evidence="14">The sequence shown here is derived from an EMBL/GenBank/DDBJ whole genome shotgun (WGS) entry which is preliminary data.</text>
</comment>
<evidence type="ECO:0000256" key="2">
    <source>
        <dbReference type="ARBA" id="ARBA00008142"/>
    </source>
</evidence>
<dbReference type="GO" id="GO:0006241">
    <property type="term" value="P:CTP biosynthetic process"/>
    <property type="evidence" value="ECO:0007669"/>
    <property type="project" value="InterPro"/>
</dbReference>
<evidence type="ECO:0000256" key="7">
    <source>
        <dbReference type="ARBA" id="ARBA00022777"/>
    </source>
</evidence>
<evidence type="ECO:0000256" key="12">
    <source>
        <dbReference type="RuleBase" id="RU004011"/>
    </source>
</evidence>
<name>K1XZC2_9BACT</name>
<evidence type="ECO:0000259" key="13">
    <source>
        <dbReference type="SMART" id="SM00562"/>
    </source>
</evidence>
<evidence type="ECO:0000256" key="11">
    <source>
        <dbReference type="PROSITE-ProRule" id="PRU00706"/>
    </source>
</evidence>
<evidence type="ECO:0000256" key="8">
    <source>
        <dbReference type="ARBA" id="ARBA00022840"/>
    </source>
</evidence>
<evidence type="ECO:0000256" key="4">
    <source>
        <dbReference type="ARBA" id="ARBA00022679"/>
    </source>
</evidence>
<keyword evidence="5" id="KW-0479">Metal-binding</keyword>
<accession>K1XZC2</accession>
<dbReference type="FunFam" id="3.30.70.141:FF:000017">
    <property type="entry name" value="Nucleoside diphosphate kinase"/>
    <property type="match status" value="1"/>
</dbReference>
<dbReference type="InterPro" id="IPR036850">
    <property type="entry name" value="NDK-like_dom_sf"/>
</dbReference>
<dbReference type="InterPro" id="IPR001564">
    <property type="entry name" value="Nucleoside_diP_kinase"/>
</dbReference>
<dbReference type="GO" id="GO:0006183">
    <property type="term" value="P:GTP biosynthetic process"/>
    <property type="evidence" value="ECO:0007669"/>
    <property type="project" value="InterPro"/>
</dbReference>
<comment type="similarity">
    <text evidence="2 11 12">Belongs to the NDK family.</text>
</comment>
<dbReference type="Pfam" id="PF00334">
    <property type="entry name" value="NDK"/>
    <property type="match status" value="1"/>
</dbReference>
<gene>
    <name evidence="14" type="ORF">ACD_80C00009G0003</name>
</gene>
<dbReference type="Gene3D" id="3.30.70.141">
    <property type="entry name" value="Nucleoside diphosphate kinase-like domain"/>
    <property type="match status" value="1"/>
</dbReference>
<dbReference type="PRINTS" id="PR01243">
    <property type="entry name" value="NUCDPKINASE"/>
</dbReference>
<evidence type="ECO:0000256" key="6">
    <source>
        <dbReference type="ARBA" id="ARBA00022741"/>
    </source>
</evidence>
<evidence type="ECO:0000256" key="5">
    <source>
        <dbReference type="ARBA" id="ARBA00022723"/>
    </source>
</evidence>
<dbReference type="InterPro" id="IPR034907">
    <property type="entry name" value="NDK-like_dom"/>
</dbReference>
<dbReference type="PANTHER" id="PTHR11349">
    <property type="entry name" value="NUCLEOSIDE DIPHOSPHATE KINASE"/>
    <property type="match status" value="1"/>
</dbReference>
<organism evidence="14">
    <name type="scientific">uncultured bacterium</name>
    <name type="common">gcode 4</name>
    <dbReference type="NCBI Taxonomy" id="1234023"/>
    <lineage>
        <taxon>Bacteria</taxon>
        <taxon>environmental samples</taxon>
    </lineage>
</organism>
<keyword evidence="10" id="KW-0546">Nucleotide metabolism</keyword>
<keyword evidence="7" id="KW-0418">Kinase</keyword>
<protein>
    <recommendedName>
        <fullName evidence="3">nucleoside-diphosphate kinase</fullName>
        <ecNumber evidence="3">2.7.4.6</ecNumber>
    </recommendedName>
</protein>
<keyword evidence="4" id="KW-0808">Transferase</keyword>
<dbReference type="GO" id="GO:0006228">
    <property type="term" value="P:UTP biosynthetic process"/>
    <property type="evidence" value="ECO:0007669"/>
    <property type="project" value="InterPro"/>
</dbReference>
<dbReference type="GO" id="GO:0046872">
    <property type="term" value="F:metal ion binding"/>
    <property type="evidence" value="ECO:0007669"/>
    <property type="project" value="UniProtKB-KW"/>
</dbReference>
<sequence>MTHVQRTLVVLKPDTVGRSVVGEIISRFERAGLHIVGMKMVRPDREFLHHHYETIGKVLSRHGQKIFDITIKMMNTWPMVAIVLEWVEVVDYVRKIVGSTEPKSAAPGTIRGDYAHMSYGYADKVEIGIPNLVHASGNAEEAEVEIKHRFTAQELFDYDPLHKIFTR</sequence>
<comment type="cofactor">
    <cofactor evidence="1">
        <name>Mg(2+)</name>
        <dbReference type="ChEBI" id="CHEBI:18420"/>
    </cofactor>
</comment>
<keyword evidence="8" id="KW-0067">ATP-binding</keyword>
<feature type="domain" description="Nucleoside diphosphate kinase-like" evidence="13">
    <location>
        <begin position="4"/>
        <end position="157"/>
    </location>
</feature>
<evidence type="ECO:0000313" key="14">
    <source>
        <dbReference type="EMBL" id="EKD25643.1"/>
    </source>
</evidence>
<dbReference type="SMART" id="SM00562">
    <property type="entry name" value="NDK"/>
    <property type="match status" value="1"/>
</dbReference>
<proteinExistence type="inferred from homology"/>
<evidence type="ECO:0000256" key="9">
    <source>
        <dbReference type="ARBA" id="ARBA00022842"/>
    </source>
</evidence>